<dbReference type="InterPro" id="IPR001680">
    <property type="entry name" value="WD40_rpt"/>
</dbReference>
<dbReference type="GO" id="GO:0006913">
    <property type="term" value="P:nucleocytoplasmic transport"/>
    <property type="evidence" value="ECO:0007669"/>
    <property type="project" value="TreeGrafter"/>
</dbReference>
<accession>A0A6J2YXH2</accession>
<dbReference type="SUPFAM" id="SSF50978">
    <property type="entry name" value="WD40 repeat-like"/>
    <property type="match status" value="1"/>
</dbReference>
<dbReference type="InterPro" id="IPR057403">
    <property type="entry name" value="Beta-prop_Aladin"/>
</dbReference>
<protein>
    <submittedName>
        <fullName evidence="3">Aladin-like</fullName>
    </submittedName>
</protein>
<evidence type="ECO:0000313" key="3">
    <source>
        <dbReference type="RefSeq" id="XP_030767967.1"/>
    </source>
</evidence>
<dbReference type="PANTHER" id="PTHR14494">
    <property type="entry name" value="ALADIN/ADRACALIN/AAAS"/>
    <property type="match status" value="1"/>
</dbReference>
<organism evidence="2 3">
    <name type="scientific">Sitophilus oryzae</name>
    <name type="common">Rice weevil</name>
    <name type="synonym">Curculio oryzae</name>
    <dbReference type="NCBI Taxonomy" id="7048"/>
    <lineage>
        <taxon>Eukaryota</taxon>
        <taxon>Metazoa</taxon>
        <taxon>Ecdysozoa</taxon>
        <taxon>Arthropoda</taxon>
        <taxon>Hexapoda</taxon>
        <taxon>Insecta</taxon>
        <taxon>Pterygota</taxon>
        <taxon>Neoptera</taxon>
        <taxon>Endopterygota</taxon>
        <taxon>Coleoptera</taxon>
        <taxon>Polyphaga</taxon>
        <taxon>Cucujiformia</taxon>
        <taxon>Curculionidae</taxon>
        <taxon>Dryophthorinae</taxon>
        <taxon>Sitophilus</taxon>
    </lineage>
</organism>
<keyword evidence="2" id="KW-1185">Reference proteome</keyword>
<evidence type="ECO:0000259" key="1">
    <source>
        <dbReference type="Pfam" id="PF25460"/>
    </source>
</evidence>
<reference evidence="3" key="1">
    <citation type="submission" date="2025-08" db="UniProtKB">
        <authorList>
            <consortium name="RefSeq"/>
        </authorList>
    </citation>
    <scope>IDENTIFICATION</scope>
    <source>
        <tissue evidence="3">Gonads</tissue>
    </source>
</reference>
<dbReference type="PANTHER" id="PTHR14494:SF0">
    <property type="entry name" value="ALADIN"/>
    <property type="match status" value="1"/>
</dbReference>
<dbReference type="InParanoid" id="A0A6J2YXH2"/>
<dbReference type="GeneID" id="115891597"/>
<dbReference type="InterPro" id="IPR036322">
    <property type="entry name" value="WD40_repeat_dom_sf"/>
</dbReference>
<dbReference type="Pfam" id="PF25460">
    <property type="entry name" value="Beta-prop_Aladin"/>
    <property type="match status" value="1"/>
</dbReference>
<sequence length="496" mass="55714">MRNLHDFEIPNECETALCEINGRVHYMNLEYANISTFTNKIENHPNIHITRDQLHATTSGDEGKALFLPVNVSFLKQLTQVYYEQGPVEALHYAKSHNRFLISQVANILLNAVKYIQKVRLILNPNITCSGPILINNLGQTKNWHSSTIRYISWHPYCTKVAVATCDDSVRIYSSDSTYCPLLRCKEQRHITCVAWRPLSNTEIAVAHENGIIIWNIDPNSLVSRPSVSNGIILQRLEHRPVMSIAWSPKGDKLVSVSACDNTILVWDPELNRTSSLKRAGGFGNTLVKWSPTGEKLVTCSDGLVFRVWDYRNWECERWTVLSGRVQSACWSNCGTTLLFATTTEPIIYGVIVKNDLIFASDTESSSKQALPMFDTSKVDLDGITVGGLIQVMETDPNGKHLAVIFQETNTVAVFNIVRQPDLKVIPSALLMGLSEEKPSILSFQQNFDAGACLSIGWSNGRIQYYPIIYTDLSNSLYENPPVDVSLYKSFNKSLF</sequence>
<dbReference type="OrthoDB" id="411991at2759"/>
<dbReference type="InterPro" id="IPR045139">
    <property type="entry name" value="Aladin"/>
</dbReference>
<name>A0A6J2YXH2_SITOR</name>
<dbReference type="Proteomes" id="UP000504635">
    <property type="component" value="Unplaced"/>
</dbReference>
<evidence type="ECO:0000313" key="2">
    <source>
        <dbReference type="Proteomes" id="UP000504635"/>
    </source>
</evidence>
<dbReference type="AlphaFoldDB" id="A0A6J2YXH2"/>
<proteinExistence type="predicted"/>
<dbReference type="KEGG" id="soy:115891597"/>
<dbReference type="InterPro" id="IPR015943">
    <property type="entry name" value="WD40/YVTN_repeat-like_dom_sf"/>
</dbReference>
<gene>
    <name evidence="3" type="primary">LOC115891597</name>
</gene>
<dbReference type="GO" id="GO:0005643">
    <property type="term" value="C:nuclear pore"/>
    <property type="evidence" value="ECO:0007669"/>
    <property type="project" value="TreeGrafter"/>
</dbReference>
<dbReference type="RefSeq" id="XP_030767967.1">
    <property type="nucleotide sequence ID" value="XM_030912107.1"/>
</dbReference>
<dbReference type="FunCoup" id="A0A6J2YXH2">
    <property type="interactions" value="1755"/>
</dbReference>
<feature type="domain" description="Aladin seven-bladed propeller" evidence="1">
    <location>
        <begin position="133"/>
        <end position="469"/>
    </location>
</feature>
<dbReference type="SMART" id="SM00320">
    <property type="entry name" value="WD40"/>
    <property type="match status" value="4"/>
</dbReference>
<dbReference type="Gene3D" id="2.130.10.10">
    <property type="entry name" value="YVTN repeat-like/Quinoprotein amine dehydrogenase"/>
    <property type="match status" value="2"/>
</dbReference>